<dbReference type="PANTHER" id="PTHR46093">
    <property type="entry name" value="ACYL-COA-BINDING DOMAIN-CONTAINING PROTEIN 5"/>
    <property type="match status" value="1"/>
</dbReference>
<dbReference type="Pfam" id="PF01344">
    <property type="entry name" value="Kelch_1"/>
    <property type="match status" value="1"/>
</dbReference>
<accession>A0A7N2L3I2</accession>
<dbReference type="Pfam" id="PF24681">
    <property type="entry name" value="Kelch_KLHDC2_KLHL20_DRC7"/>
    <property type="match status" value="1"/>
</dbReference>
<proteinExistence type="predicted"/>
<protein>
    <recommendedName>
        <fullName evidence="4">Histone H2A C-terminal domain-containing protein</fullName>
    </recommendedName>
</protein>
<evidence type="ECO:0000256" key="2">
    <source>
        <dbReference type="ARBA" id="ARBA00022737"/>
    </source>
</evidence>
<dbReference type="Proteomes" id="UP000594261">
    <property type="component" value="Chromosome 3"/>
</dbReference>
<dbReference type="AlphaFoldDB" id="A0A7N2L3I2"/>
<dbReference type="InterPro" id="IPR032454">
    <property type="entry name" value="Histone_H2A_C"/>
</dbReference>
<evidence type="ECO:0000256" key="1">
    <source>
        <dbReference type="ARBA" id="ARBA00022441"/>
    </source>
</evidence>
<dbReference type="Gramene" id="QL03p004110:mrna">
    <property type="protein sequence ID" value="QL03p004110:mrna"/>
    <property type="gene ID" value="QL03p004110"/>
</dbReference>
<dbReference type="SUPFAM" id="SSF117281">
    <property type="entry name" value="Kelch motif"/>
    <property type="match status" value="1"/>
</dbReference>
<feature type="compositionally biased region" description="Basic and acidic residues" evidence="3">
    <location>
        <begin position="525"/>
        <end position="546"/>
    </location>
</feature>
<organism evidence="5 6">
    <name type="scientific">Quercus lobata</name>
    <name type="common">Valley oak</name>
    <dbReference type="NCBI Taxonomy" id="97700"/>
    <lineage>
        <taxon>Eukaryota</taxon>
        <taxon>Viridiplantae</taxon>
        <taxon>Streptophyta</taxon>
        <taxon>Embryophyta</taxon>
        <taxon>Tracheophyta</taxon>
        <taxon>Spermatophyta</taxon>
        <taxon>Magnoliopsida</taxon>
        <taxon>eudicotyledons</taxon>
        <taxon>Gunneridae</taxon>
        <taxon>Pentapetalae</taxon>
        <taxon>rosids</taxon>
        <taxon>fabids</taxon>
        <taxon>Fagales</taxon>
        <taxon>Fagaceae</taxon>
        <taxon>Quercus</taxon>
    </lineage>
</organism>
<sequence length="732" mass="84329">MDHIQKNSDNRTWSQPVIRGRRPSPRAFHSCTTVRDELFVFGGIDANNHFNDMRIFNTCKLFLLIFSRFAQTIDMLTKWRSPRVVGNIPERRKWHSATLYRKSLYIFGGSGRSRDNNDETYYRNVYMFHTARFVWKRIDTFGSLPSPRNSHICSYQLNRMIVVGGKDGHDSFCSDVYVMQGLTWRERRTSGRLLPPRAGHAAVNFGAKGTKLYIFGGYTNQFLYNDVYVLDIVTGVWTKVITTGGRPSHRAFMTGDSLDLQRFVFYGGFNGRSEVCDDMYYLHTAYVERFRIRDLYISPEDWQNGHEWFEGELSHCDILNFGFMGELWKEEKTFKETRNRVKAAIDRVKDSISRMKLLRLSRNQFVFQKIYSSIIKNLQKRQNRLALEKSLLSSALWEVRYEVGVVLEKLKPSEKSVLFINSRSSYEAAIRLRNKYECEAIFHFCCKEGEAKMMGKLAESAHQYGYPYTVSGDMGVMSNIKFSAAYPWGCKLRADERKMERIFEERAKDERPNRNANEGSGRNKNVKEEEERKEGPSSSHYSDRDGHTHWVMDIQPYSIQIFRRNEIVVFSTKRILSVIGKIRGSSNGDGGGSSRRTKSRYSTLVRLADLSLISTMSPRYNGITPVAVISALTFLQIFDRVYNLLHGYGYTRSIPYPWPSLDYLGKLLVQEPAGNAVRDNKKNRGVNLLGMGKLLGSVTIARGGLFPHNHQTLMPIRLAKGRANIGFTSQEL</sequence>
<reference evidence="5" key="2">
    <citation type="submission" date="2021-01" db="UniProtKB">
        <authorList>
            <consortium name="EnsemblPlants"/>
        </authorList>
    </citation>
    <scope>IDENTIFICATION</scope>
</reference>
<feature type="region of interest" description="Disordered" evidence="3">
    <location>
        <begin position="1"/>
        <end position="21"/>
    </location>
</feature>
<dbReference type="Gene3D" id="2.120.10.80">
    <property type="entry name" value="Kelch-type beta propeller"/>
    <property type="match status" value="2"/>
</dbReference>
<name>A0A7N2L3I2_QUELO</name>
<keyword evidence="6" id="KW-1185">Reference proteome</keyword>
<dbReference type="PANTHER" id="PTHR46093:SF9">
    <property type="entry name" value="DCD DOMAIN-CONTAINING PROTEIN"/>
    <property type="match status" value="1"/>
</dbReference>
<evidence type="ECO:0000256" key="3">
    <source>
        <dbReference type="SAM" id="MobiDB-lite"/>
    </source>
</evidence>
<reference evidence="5 6" key="1">
    <citation type="journal article" date="2016" name="G3 (Bethesda)">
        <title>First Draft Assembly and Annotation of the Genome of a California Endemic Oak Quercus lobata Nee (Fagaceae).</title>
        <authorList>
            <person name="Sork V.L."/>
            <person name="Fitz-Gibbon S.T."/>
            <person name="Puiu D."/>
            <person name="Crepeau M."/>
            <person name="Gugger P.F."/>
            <person name="Sherman R."/>
            <person name="Stevens K."/>
            <person name="Langley C.H."/>
            <person name="Pellegrini M."/>
            <person name="Salzberg S.L."/>
        </authorList>
    </citation>
    <scope>NUCLEOTIDE SEQUENCE [LARGE SCALE GENOMIC DNA]</scope>
    <source>
        <strain evidence="5 6">cv. SW786</strain>
    </source>
</reference>
<feature type="region of interest" description="Disordered" evidence="3">
    <location>
        <begin position="504"/>
        <end position="546"/>
    </location>
</feature>
<keyword evidence="1" id="KW-0880">Kelch repeat</keyword>
<dbReference type="Pfam" id="PF16211">
    <property type="entry name" value="Histone_H2A_C"/>
    <property type="match status" value="1"/>
</dbReference>
<dbReference type="InterPro" id="IPR006652">
    <property type="entry name" value="Kelch_1"/>
</dbReference>
<evidence type="ECO:0000313" key="6">
    <source>
        <dbReference type="Proteomes" id="UP000594261"/>
    </source>
</evidence>
<dbReference type="InterPro" id="IPR015915">
    <property type="entry name" value="Kelch-typ_b-propeller"/>
</dbReference>
<evidence type="ECO:0000259" key="4">
    <source>
        <dbReference type="Pfam" id="PF16211"/>
    </source>
</evidence>
<evidence type="ECO:0000313" key="5">
    <source>
        <dbReference type="EnsemblPlants" id="QL03p004110:mrna"/>
    </source>
</evidence>
<keyword evidence="2" id="KW-0677">Repeat</keyword>
<dbReference type="EnsemblPlants" id="QL03p004110:mrna">
    <property type="protein sequence ID" value="QL03p004110:mrna"/>
    <property type="gene ID" value="QL03p004110"/>
</dbReference>
<dbReference type="InParanoid" id="A0A7N2L3I2"/>
<feature type="domain" description="Histone H2A C-terminal" evidence="4">
    <location>
        <begin position="692"/>
        <end position="715"/>
    </location>
</feature>
<feature type="compositionally biased region" description="Basic and acidic residues" evidence="3">
    <location>
        <begin position="504"/>
        <end position="513"/>
    </location>
</feature>
<dbReference type="EMBL" id="LRBV02000003">
    <property type="status" value="NOT_ANNOTATED_CDS"/>
    <property type="molecule type" value="Genomic_DNA"/>
</dbReference>